<evidence type="ECO:0000313" key="2">
    <source>
        <dbReference type="EMBL" id="KAK7087768.1"/>
    </source>
</evidence>
<dbReference type="PROSITE" id="PS50082">
    <property type="entry name" value="WD_REPEATS_2"/>
    <property type="match status" value="1"/>
</dbReference>
<organism evidence="2 3">
    <name type="scientific">Littorina saxatilis</name>
    <dbReference type="NCBI Taxonomy" id="31220"/>
    <lineage>
        <taxon>Eukaryota</taxon>
        <taxon>Metazoa</taxon>
        <taxon>Spiralia</taxon>
        <taxon>Lophotrochozoa</taxon>
        <taxon>Mollusca</taxon>
        <taxon>Gastropoda</taxon>
        <taxon>Caenogastropoda</taxon>
        <taxon>Littorinimorpha</taxon>
        <taxon>Littorinoidea</taxon>
        <taxon>Littorinidae</taxon>
        <taxon>Littorina</taxon>
    </lineage>
</organism>
<dbReference type="InterPro" id="IPR015943">
    <property type="entry name" value="WD40/YVTN_repeat-like_dom_sf"/>
</dbReference>
<dbReference type="Gene3D" id="2.130.10.10">
    <property type="entry name" value="YVTN repeat-like/Quinoprotein amine dehydrogenase"/>
    <property type="match status" value="2"/>
</dbReference>
<feature type="repeat" description="WD" evidence="1">
    <location>
        <begin position="186"/>
        <end position="228"/>
    </location>
</feature>
<dbReference type="Pfam" id="PF00400">
    <property type="entry name" value="WD40"/>
    <property type="match status" value="2"/>
</dbReference>
<keyword evidence="1" id="KW-0853">WD repeat</keyword>
<accession>A0AAN9FW91</accession>
<keyword evidence="3" id="KW-1185">Reference proteome</keyword>
<proteinExistence type="predicted"/>
<gene>
    <name evidence="2" type="ORF">V1264_021776</name>
</gene>
<dbReference type="InterPro" id="IPR001680">
    <property type="entry name" value="WD40_rpt"/>
</dbReference>
<dbReference type="AlphaFoldDB" id="A0AAN9FW91"/>
<dbReference type="PANTHER" id="PTHR47822">
    <property type="entry name" value="CARBOHYDRATE BINDING DOMAIN CONTAINING PROTEIN"/>
    <property type="match status" value="1"/>
</dbReference>
<dbReference type="PANTHER" id="PTHR47822:SF2">
    <property type="entry name" value="F-BOX AND WD-40 DOMAIN PROTEIN 7"/>
    <property type="match status" value="1"/>
</dbReference>
<protein>
    <submittedName>
        <fullName evidence="2">Uncharacterized protein</fullName>
    </submittedName>
</protein>
<reference evidence="2 3" key="1">
    <citation type="submission" date="2024-02" db="EMBL/GenBank/DDBJ databases">
        <title>Chromosome-scale genome assembly of the rough periwinkle Littorina saxatilis.</title>
        <authorList>
            <person name="De Jode A."/>
            <person name="Faria R."/>
            <person name="Formenti G."/>
            <person name="Sims Y."/>
            <person name="Smith T.P."/>
            <person name="Tracey A."/>
            <person name="Wood J.M.D."/>
            <person name="Zagrodzka Z.B."/>
            <person name="Johannesson K."/>
            <person name="Butlin R.K."/>
            <person name="Leder E.H."/>
        </authorList>
    </citation>
    <scope>NUCLEOTIDE SEQUENCE [LARGE SCALE GENOMIC DNA]</scope>
    <source>
        <strain evidence="2">Snail1</strain>
        <tissue evidence="2">Muscle</tissue>
    </source>
</reference>
<dbReference type="PROSITE" id="PS50294">
    <property type="entry name" value="WD_REPEATS_REGION"/>
    <property type="match status" value="1"/>
</dbReference>
<name>A0AAN9FW91_9CAEN</name>
<dbReference type="SUPFAM" id="SSF50978">
    <property type="entry name" value="WD40 repeat-like"/>
    <property type="match status" value="1"/>
</dbReference>
<sequence>MSLFDQRSMSVISHLSDLSDLKEQKSGPYLEGNIKLLDAIECNSDVMCCRFSPDGAYLAVGLCDGSIKIYGSNTNQMLYSLSDNDTTASRLPVTQIRFMPVTEDMQPKYEHILIATYASGHVKFWHFTSGSCIYTINELRQTLAFNINPEGTHFFTAGASTQIHMYDLETKQRLNTMEPSENYDVMDGHMFRVFALQHNPNHPHVFISGGWDDTVQYWDDRQPHSIKKFHGPHICGDALDIDPVHNHILTGSWRKHAVLQIWDFAMAVKIKDVPQDSITSSQLYCAQWLGKDTIICGGNDLNMARIIDRGTLNTTGMLVDLPQGVYCIDNDRQGNLPKIAVGSNRFIYRLRSEKRT</sequence>
<evidence type="ECO:0000313" key="3">
    <source>
        <dbReference type="Proteomes" id="UP001374579"/>
    </source>
</evidence>
<dbReference type="EMBL" id="JBAMIC010004070">
    <property type="protein sequence ID" value="KAK7087768.1"/>
    <property type="molecule type" value="Genomic_DNA"/>
</dbReference>
<dbReference type="SMART" id="SM00320">
    <property type="entry name" value="WD40"/>
    <property type="match status" value="5"/>
</dbReference>
<evidence type="ECO:0000256" key="1">
    <source>
        <dbReference type="PROSITE-ProRule" id="PRU00221"/>
    </source>
</evidence>
<dbReference type="InterPro" id="IPR036322">
    <property type="entry name" value="WD40_repeat_dom_sf"/>
</dbReference>
<dbReference type="Proteomes" id="UP001374579">
    <property type="component" value="Unassembled WGS sequence"/>
</dbReference>
<comment type="caution">
    <text evidence="2">The sequence shown here is derived from an EMBL/GenBank/DDBJ whole genome shotgun (WGS) entry which is preliminary data.</text>
</comment>